<feature type="non-terminal residue" evidence="1">
    <location>
        <position position="290"/>
    </location>
</feature>
<dbReference type="EMBL" id="UOEH01000247">
    <property type="protein sequence ID" value="VAV98206.1"/>
    <property type="molecule type" value="Genomic_DNA"/>
</dbReference>
<gene>
    <name evidence="1" type="ORF">MNBD_ALPHA05-352</name>
</gene>
<accession>A0A3B0SB81</accession>
<sequence>MRRLVLTAGIAAAMLGNALASELELVCVKAGDERKIEVVAPGVVGKSCDVQYSRAASANVSTPYHANNSQDYCMLKAAELADTLTASGYACAPVGVLRTEAAPVAPAAVAPASVTPVATAPAPVASEPVAAPQSTTPALSPSQAAAPVALAPTALAPAGLPPTEIIAAPEVLPAAPIAASETAPVAAAPVATAAIEPPAAPGANAVRVVETDAALEDKMSQILAEPPVDQTAPAPEAFKGPAQLTAQIDEPLPGARPTAPVGRLVGATPEPRAAVSVTPAAVTQAAPAAE</sequence>
<protein>
    <submittedName>
        <fullName evidence="1">Uncharacterized protein</fullName>
    </submittedName>
</protein>
<organism evidence="1">
    <name type="scientific">hydrothermal vent metagenome</name>
    <dbReference type="NCBI Taxonomy" id="652676"/>
    <lineage>
        <taxon>unclassified sequences</taxon>
        <taxon>metagenomes</taxon>
        <taxon>ecological metagenomes</taxon>
    </lineage>
</organism>
<dbReference type="AlphaFoldDB" id="A0A3B0SB81"/>
<reference evidence="1" key="1">
    <citation type="submission" date="2018-06" db="EMBL/GenBank/DDBJ databases">
        <authorList>
            <person name="Zhirakovskaya E."/>
        </authorList>
    </citation>
    <scope>NUCLEOTIDE SEQUENCE</scope>
</reference>
<evidence type="ECO:0000313" key="1">
    <source>
        <dbReference type="EMBL" id="VAV98206.1"/>
    </source>
</evidence>
<proteinExistence type="predicted"/>
<name>A0A3B0SB81_9ZZZZ</name>